<dbReference type="EMBL" id="QXTG01000001">
    <property type="protein sequence ID" value="RIX31189.1"/>
    <property type="molecule type" value="Genomic_DNA"/>
</dbReference>
<feature type="region of interest" description="Disordered" evidence="1">
    <location>
        <begin position="247"/>
        <end position="280"/>
    </location>
</feature>
<dbReference type="AlphaFoldDB" id="A0A3A1UAD2"/>
<accession>A0A3A1UAD2</accession>
<evidence type="ECO:0000313" key="2">
    <source>
        <dbReference type="EMBL" id="RIX31189.1"/>
    </source>
</evidence>
<feature type="compositionally biased region" description="Basic residues" evidence="1">
    <location>
        <begin position="247"/>
        <end position="257"/>
    </location>
</feature>
<keyword evidence="3" id="KW-1185">Reference proteome</keyword>
<sequence length="280" mass="30228">MSTARFDVAAYVRQPSGPMRETLTGLGAALPADLADALRYVQRRAQGTGSWLARVLVTATHKDARITAFLSTWAYEAHWFGDALAALAGAGPVPAIRRGIAATVRDRFGPLWEAVVANLHGRALTGVQMTERLVDAWIVDAMLERAQHLAPAAVAADLARIREGIARQAHFFAETASEALMGSRAARVLARRRLARRAWPIGAEREPVAATADAIRTLFGPDASWADGIDARIDALPGLAGLHIARRTSRKPGRRPVRTPLRSVRTRHAAPVPDGKDEAR</sequence>
<comment type="caution">
    <text evidence="2">The sequence shown here is derived from an EMBL/GenBank/DDBJ whole genome shotgun (WGS) entry which is preliminary data.</text>
</comment>
<dbReference type="OrthoDB" id="3721183at2"/>
<dbReference type="Proteomes" id="UP000265742">
    <property type="component" value="Unassembled WGS sequence"/>
</dbReference>
<name>A0A3A1UAD2_9MICO</name>
<gene>
    <name evidence="2" type="ORF">D1781_07470</name>
</gene>
<reference evidence="3" key="1">
    <citation type="submission" date="2018-09" db="EMBL/GenBank/DDBJ databases">
        <authorList>
            <person name="Kim I."/>
        </authorList>
    </citation>
    <scope>NUCLEOTIDE SEQUENCE [LARGE SCALE GENOMIC DNA]</scope>
    <source>
        <strain evidence="3">DD4a</strain>
    </source>
</reference>
<proteinExistence type="predicted"/>
<dbReference type="RefSeq" id="WP_119481551.1">
    <property type="nucleotide sequence ID" value="NZ_QXTG01000001.1"/>
</dbReference>
<protein>
    <submittedName>
        <fullName evidence="2">Uncharacterized protein</fullName>
    </submittedName>
</protein>
<organism evidence="2 3">
    <name type="scientific">Amnibacterium setariae</name>
    <dbReference type="NCBI Taxonomy" id="2306585"/>
    <lineage>
        <taxon>Bacteria</taxon>
        <taxon>Bacillati</taxon>
        <taxon>Actinomycetota</taxon>
        <taxon>Actinomycetes</taxon>
        <taxon>Micrococcales</taxon>
        <taxon>Microbacteriaceae</taxon>
        <taxon>Amnibacterium</taxon>
    </lineage>
</organism>
<evidence type="ECO:0000313" key="3">
    <source>
        <dbReference type="Proteomes" id="UP000265742"/>
    </source>
</evidence>
<evidence type="ECO:0000256" key="1">
    <source>
        <dbReference type="SAM" id="MobiDB-lite"/>
    </source>
</evidence>